<dbReference type="AlphaFoldDB" id="A0A8E7B4I1"/>
<evidence type="ECO:0000256" key="4">
    <source>
        <dbReference type="ARBA" id="ARBA00022989"/>
    </source>
</evidence>
<dbReference type="InterPro" id="IPR001123">
    <property type="entry name" value="LeuE-type"/>
</dbReference>
<evidence type="ECO:0000256" key="5">
    <source>
        <dbReference type="ARBA" id="ARBA00023136"/>
    </source>
</evidence>
<gene>
    <name evidence="7" type="ORF">KHC33_07580</name>
</gene>
<feature type="transmembrane region" description="Helical" evidence="6">
    <location>
        <begin position="72"/>
        <end position="90"/>
    </location>
</feature>
<sequence length="203" mass="21227">MTIPELALMGFIIGLTGALAPGPTLVATIHSALRIGWTGGPRVTVGHIIAEMGIVLLIVAGVTTVSDTYRPVIAGIGGVALVIFGGMTLLGARNATLLSGNCEGKNAGSVLAGLITSISNPYFWIWWFSVGSALLFSSFSQGIAGLLAFIGGHWSADLAWFTLVSVGIHRSKTVIDNRIYRGILLGCGLLLVIFGMWFLTQAL</sequence>
<dbReference type="PANTHER" id="PTHR38825:SF1">
    <property type="entry name" value="TRANSPORTER, LYSE FAMILY"/>
    <property type="match status" value="1"/>
</dbReference>
<feature type="transmembrane region" description="Helical" evidence="6">
    <location>
        <begin position="6"/>
        <end position="33"/>
    </location>
</feature>
<organism evidence="7 8">
    <name type="scientific">Methanospirillum purgamenti</name>
    <dbReference type="NCBI Taxonomy" id="2834276"/>
    <lineage>
        <taxon>Archaea</taxon>
        <taxon>Methanobacteriati</taxon>
        <taxon>Methanobacteriota</taxon>
        <taxon>Stenosarchaea group</taxon>
        <taxon>Methanomicrobia</taxon>
        <taxon>Methanomicrobiales</taxon>
        <taxon>Methanospirillaceae</taxon>
        <taxon>Methanospirillum</taxon>
    </lineage>
</organism>
<protein>
    <submittedName>
        <fullName evidence="7">LysE family translocator</fullName>
    </submittedName>
</protein>
<evidence type="ECO:0000313" key="7">
    <source>
        <dbReference type="EMBL" id="QVV90332.1"/>
    </source>
</evidence>
<feature type="transmembrane region" description="Helical" evidence="6">
    <location>
        <begin position="179"/>
        <end position="199"/>
    </location>
</feature>
<evidence type="ECO:0000256" key="2">
    <source>
        <dbReference type="ARBA" id="ARBA00022475"/>
    </source>
</evidence>
<name>A0A8E7B4I1_9EURY</name>
<evidence type="ECO:0000256" key="1">
    <source>
        <dbReference type="ARBA" id="ARBA00004651"/>
    </source>
</evidence>
<dbReference type="PANTHER" id="PTHR38825">
    <property type="entry name" value="LYSINE EXPORTER PROTEIN (LYSE/YGGA)"/>
    <property type="match status" value="1"/>
</dbReference>
<dbReference type="GO" id="GO:0005886">
    <property type="term" value="C:plasma membrane"/>
    <property type="evidence" value="ECO:0007669"/>
    <property type="project" value="UniProtKB-SubCell"/>
</dbReference>
<evidence type="ECO:0000256" key="3">
    <source>
        <dbReference type="ARBA" id="ARBA00022692"/>
    </source>
</evidence>
<feature type="transmembrane region" description="Helical" evidence="6">
    <location>
        <begin position="110"/>
        <end position="130"/>
    </location>
</feature>
<feature type="transmembrane region" description="Helical" evidence="6">
    <location>
        <begin position="142"/>
        <end position="167"/>
    </location>
</feature>
<dbReference type="Pfam" id="PF01810">
    <property type="entry name" value="LysE"/>
    <property type="match status" value="1"/>
</dbReference>
<keyword evidence="8" id="KW-1185">Reference proteome</keyword>
<dbReference type="KEGG" id="mrtj:KHC33_07580"/>
<evidence type="ECO:0000256" key="6">
    <source>
        <dbReference type="SAM" id="Phobius"/>
    </source>
</evidence>
<comment type="subcellular location">
    <subcellularLocation>
        <location evidence="1">Cell membrane</location>
        <topology evidence="1">Multi-pass membrane protein</topology>
    </subcellularLocation>
</comment>
<feature type="transmembrane region" description="Helical" evidence="6">
    <location>
        <begin position="45"/>
        <end position="66"/>
    </location>
</feature>
<dbReference type="EMBL" id="CP075546">
    <property type="protein sequence ID" value="QVV90332.1"/>
    <property type="molecule type" value="Genomic_DNA"/>
</dbReference>
<evidence type="ECO:0000313" key="8">
    <source>
        <dbReference type="Proteomes" id="UP000680656"/>
    </source>
</evidence>
<keyword evidence="4 6" id="KW-1133">Transmembrane helix</keyword>
<dbReference type="GeneID" id="65097034"/>
<dbReference type="GO" id="GO:0006865">
    <property type="term" value="P:amino acid transport"/>
    <property type="evidence" value="ECO:0007669"/>
    <property type="project" value="InterPro"/>
</dbReference>
<keyword evidence="5 6" id="KW-0472">Membrane</keyword>
<keyword evidence="2" id="KW-1003">Cell membrane</keyword>
<proteinExistence type="predicted"/>
<accession>A0A8E7B4I1</accession>
<reference evidence="7 8" key="1">
    <citation type="submission" date="2021-05" db="EMBL/GenBank/DDBJ databases">
        <title>A novel Methanospirillum isolate from a pyrite-forming mixed culture.</title>
        <authorList>
            <person name="Bunk B."/>
            <person name="Sproer C."/>
            <person name="Spring S."/>
            <person name="Pester M."/>
        </authorList>
    </citation>
    <scope>NUCLEOTIDE SEQUENCE [LARGE SCALE GENOMIC DNA]</scope>
    <source>
        <strain evidence="7 8">J.3.6.1-F.2.7.3</strain>
    </source>
</reference>
<keyword evidence="3 6" id="KW-0812">Transmembrane</keyword>
<dbReference type="Proteomes" id="UP000680656">
    <property type="component" value="Chromosome"/>
</dbReference>
<dbReference type="RefSeq" id="WP_214421103.1">
    <property type="nucleotide sequence ID" value="NZ_CP075546.1"/>
</dbReference>